<protein>
    <submittedName>
        <fullName evidence="1">Uncharacterized protein</fullName>
    </submittedName>
</protein>
<gene>
    <name evidence="1" type="ORF">I633_22036</name>
</gene>
<dbReference type="AlphaFoldDB" id="S5AIW7"/>
<dbReference type="Gene3D" id="1.10.10.10">
    <property type="entry name" value="Winged helix-like DNA-binding domain superfamily/Winged helix DNA-binding domain"/>
    <property type="match status" value="1"/>
</dbReference>
<dbReference type="Proteomes" id="UP000014909">
    <property type="component" value="Plasmid unnamed"/>
</dbReference>
<dbReference type="EMBL" id="CP004847">
    <property type="protein sequence ID" value="AGP79830.1"/>
    <property type="molecule type" value="Genomic_DNA"/>
</dbReference>
<accession>S5AIW7</accession>
<sequence length="519" mass="59747">MGSKAAFLKVCYPMNERKYRKNIALTALTKSGKDDNQLIPLSRREKVALNTVFLAVHNNYFLKYPELEQIGRENITLSHVQERSGTFKIEESLLMKSLGYVGSRSGNKGQVLDVLKDLSGAVLAVDGFGIARSLAQDEKWEADDGFAVLISSAFRPKDGYFHIEIPSVVLHRIINPEISIYGLEDWSNFKSKNTPDLIDTLEYYWEQGAEYTDWFDLETLKKNLGIAKGMVTIDGKNRVVATSETYEKWGRINAKIIKKIKDDVEKNKDIAFNFEVETDSAQSKTENGRGRGRVAVTHVRFKLIQKPRDKCLSKSKSVLSQLQMDAWAQRLMELGIAKNQVEGVIAQVDVEDPQVKSEFINYALSKGEHYRRLKSMQDKEFNFGGWFRKNILRASLDDWLEIRAMSIHVLVNKENMKAPNDKMLKAFRRKLSASISQRFLKLLDDTSFARLKDAFEEWVTKEYELKVSIGEEEINLTNLTPEDTMFVYFEFFLEIKYDLFKPMHYGEEIKKLYGYESLS</sequence>
<dbReference type="KEGG" id="amh:I633_22036"/>
<reference evidence="1 2" key="1">
    <citation type="journal article" date="2013" name="Genome Biol. Evol.">
        <title>Genomic Diversity of "Deep Ecotype" Alteromonas macleodii Isolates: Evidence for Pan-Mediterranean Clonal Frames.</title>
        <authorList>
            <person name="Lopez-Perez M."/>
            <person name="Gonzaga A."/>
            <person name="Rodriguez-Valera F."/>
        </authorList>
    </citation>
    <scope>NUCLEOTIDE SEQUENCE [LARGE SCALE GENOMIC DNA]</scope>
    <source>
        <strain evidence="2">'English Channel 615'</strain>
        <plasmid evidence="2">Plasmid</plasmid>
    </source>
</reference>
<name>S5AIW7_9ALTE</name>
<dbReference type="HOGENOM" id="CLU_524445_0_0_6"/>
<dbReference type="InterPro" id="IPR036388">
    <property type="entry name" value="WH-like_DNA-bd_sf"/>
</dbReference>
<dbReference type="BioCyc" id="AMAC1300253:G12YX-3477-MONOMER"/>
<evidence type="ECO:0000313" key="2">
    <source>
        <dbReference type="Proteomes" id="UP000014909"/>
    </source>
</evidence>
<proteinExistence type="predicted"/>
<organism evidence="1 2">
    <name type="scientific">Alteromonas mediterranea 615</name>
    <dbReference type="NCBI Taxonomy" id="1300253"/>
    <lineage>
        <taxon>Bacteria</taxon>
        <taxon>Pseudomonadati</taxon>
        <taxon>Pseudomonadota</taxon>
        <taxon>Gammaproteobacteria</taxon>
        <taxon>Alteromonadales</taxon>
        <taxon>Alteromonadaceae</taxon>
        <taxon>Alteromonas/Salinimonas group</taxon>
        <taxon>Alteromonas</taxon>
    </lineage>
</organism>
<geneLocation type="plasmid" evidence="1">
    <name>unnamed</name>
</geneLocation>
<keyword evidence="1" id="KW-0614">Plasmid</keyword>
<evidence type="ECO:0000313" key="1">
    <source>
        <dbReference type="EMBL" id="AGP79830.1"/>
    </source>
</evidence>
<dbReference type="PATRIC" id="fig|1300253.3.peg.4597"/>